<accession>A0ABX0L7W6</accession>
<dbReference type="Proteomes" id="UP001515641">
    <property type="component" value="Unassembled WGS sequence"/>
</dbReference>
<evidence type="ECO:0000313" key="1">
    <source>
        <dbReference type="EMBL" id="NHR04395.1"/>
    </source>
</evidence>
<dbReference type="EMBL" id="JAAOMA010000004">
    <property type="protein sequence ID" value="NHR04395.1"/>
    <property type="molecule type" value="Genomic_DNA"/>
</dbReference>
<protein>
    <submittedName>
        <fullName evidence="1">Uncharacterized protein</fullName>
    </submittedName>
</protein>
<comment type="caution">
    <text evidence="1">The sequence shown here is derived from an EMBL/GenBank/DDBJ whole genome shotgun (WGS) entry which is preliminary data.</text>
</comment>
<gene>
    <name evidence="1" type="ORF">HA052_04215</name>
</gene>
<evidence type="ECO:0000313" key="2">
    <source>
        <dbReference type="Proteomes" id="UP001515641"/>
    </source>
</evidence>
<proteinExistence type="predicted"/>
<dbReference type="RefSeq" id="WP_166450912.1">
    <property type="nucleotide sequence ID" value="NZ_JAAOMA010000004.1"/>
</dbReference>
<keyword evidence="2" id="KW-1185">Reference proteome</keyword>
<sequence length="104" mass="11416">MKTYPIYVARNTYRGADPKKKAKAAAENRDAAALENHVNQLLLSQKSPVCTYGWLEISRGCGLPYETVARLGYSIDGGSNGFTAWRHDMSYEAAMEAHTNGSNS</sequence>
<organism evidence="1 2">
    <name type="scientific">Chromobacterium fluminis</name>
    <dbReference type="NCBI Taxonomy" id="3044269"/>
    <lineage>
        <taxon>Bacteria</taxon>
        <taxon>Pseudomonadati</taxon>
        <taxon>Pseudomonadota</taxon>
        <taxon>Betaproteobacteria</taxon>
        <taxon>Neisseriales</taxon>
        <taxon>Chromobacteriaceae</taxon>
        <taxon>Chromobacterium</taxon>
    </lineage>
</organism>
<reference evidence="1 2" key="1">
    <citation type="submission" date="2020-03" db="EMBL/GenBank/DDBJ databases">
        <title>Draft genome sequence of environmentally isolated cultures.</title>
        <authorList>
            <person name="Wilson H.S."/>
            <person name="De Leon M.E."/>
        </authorList>
    </citation>
    <scope>NUCLEOTIDE SEQUENCE [LARGE SCALE GENOMIC DNA]</scope>
    <source>
        <strain evidence="1 2">HSC-31F16</strain>
    </source>
</reference>
<name>A0ABX0L7W6_9NEIS</name>